<dbReference type="EMBL" id="VFRQ01000003">
    <property type="protein sequence ID" value="TPE44886.1"/>
    <property type="molecule type" value="Genomic_DNA"/>
</dbReference>
<evidence type="ECO:0000259" key="6">
    <source>
        <dbReference type="Pfam" id="PF07980"/>
    </source>
</evidence>
<keyword evidence="5" id="KW-0998">Cell outer membrane</keyword>
<proteinExistence type="inferred from homology"/>
<gene>
    <name evidence="8" type="ORF">FJM65_07655</name>
</gene>
<dbReference type="InterPro" id="IPR012944">
    <property type="entry name" value="SusD_RagB_dom"/>
</dbReference>
<protein>
    <submittedName>
        <fullName evidence="8">RagB/SusD family nutrient uptake outer membrane protein</fullName>
    </submittedName>
</protein>
<dbReference type="InterPro" id="IPR011990">
    <property type="entry name" value="TPR-like_helical_dom_sf"/>
</dbReference>
<feature type="domain" description="RagB/SusD" evidence="6">
    <location>
        <begin position="355"/>
        <end position="516"/>
    </location>
</feature>
<evidence type="ECO:0000256" key="5">
    <source>
        <dbReference type="ARBA" id="ARBA00023237"/>
    </source>
</evidence>
<dbReference type="SUPFAM" id="SSF48452">
    <property type="entry name" value="TPR-like"/>
    <property type="match status" value="1"/>
</dbReference>
<evidence type="ECO:0000256" key="4">
    <source>
        <dbReference type="ARBA" id="ARBA00023136"/>
    </source>
</evidence>
<dbReference type="OrthoDB" id="1100079at2"/>
<evidence type="ECO:0000259" key="7">
    <source>
        <dbReference type="Pfam" id="PF14322"/>
    </source>
</evidence>
<evidence type="ECO:0000256" key="3">
    <source>
        <dbReference type="ARBA" id="ARBA00022729"/>
    </source>
</evidence>
<reference evidence="8 9" key="1">
    <citation type="submission" date="2019-06" db="EMBL/GenBank/DDBJ databases">
        <title>A novel bacterium of genus Pontibacter, isolated from marine sediment.</title>
        <authorList>
            <person name="Huang H."/>
            <person name="Mo K."/>
            <person name="Hu Y."/>
        </authorList>
    </citation>
    <scope>NUCLEOTIDE SEQUENCE [LARGE SCALE GENOMIC DNA]</scope>
    <source>
        <strain evidence="8 9">HB172049</strain>
    </source>
</reference>
<dbReference type="Pfam" id="PF07980">
    <property type="entry name" value="SusD_RagB"/>
    <property type="match status" value="1"/>
</dbReference>
<evidence type="ECO:0000313" key="8">
    <source>
        <dbReference type="EMBL" id="TPE44886.1"/>
    </source>
</evidence>
<dbReference type="Gene3D" id="1.25.40.390">
    <property type="match status" value="1"/>
</dbReference>
<comment type="subcellular location">
    <subcellularLocation>
        <location evidence="1">Cell outer membrane</location>
    </subcellularLocation>
</comment>
<dbReference type="PROSITE" id="PS51257">
    <property type="entry name" value="PROKAR_LIPOPROTEIN"/>
    <property type="match status" value="1"/>
</dbReference>
<keyword evidence="4" id="KW-0472">Membrane</keyword>
<comment type="caution">
    <text evidence="8">The sequence shown here is derived from an EMBL/GenBank/DDBJ whole genome shotgun (WGS) entry which is preliminary data.</text>
</comment>
<dbReference type="GO" id="GO:0009279">
    <property type="term" value="C:cell outer membrane"/>
    <property type="evidence" value="ECO:0007669"/>
    <property type="project" value="UniProtKB-SubCell"/>
</dbReference>
<sequence>MKKNLYIIGALALSVLTTSCKDDFLDTKPSQQLSPEQIKTAAETDPSLLKGFMAGIYSNMYNTGTGGTTGHDDFGQKGYDIYTDMLSSDMVLAGTNYGWYTTLARYQATTNYTLNDAYQPWRYYYQIIFSANTLIEILGGNDAVQEEVDRQYVMGQAKAMRAYGYFYLANLYAKGYGTGSEAILPIYTDTTVPAQPLSTSAQVYEQIIKDLEEAITLLDGFERGAKNEINQSVAKGLLVYALSARGTTEDLQRVVTLTDEIITSGEYAMLTPNQVVAQFDADGKITNRESAGFNDVASPSWMWGVDLTLDINLDLVSWWGQVDLFTYSYAWAGDPKVIDASLYNAIPSDDYRKGQFYEPYDLMPINKFYAPDRVKGGQRNVVTDYVYMRIEEMVLLNAEANARLGNDAEAKAMLAMLMEQRRREVAGSEATTGADAYEDYLATLSGDALLDEVFLQTRIELWGEGKTYLALKRLKKSITRGENHLFLAGQTFGWEDDEMTFPIPQAELLNNPALYQ</sequence>
<organism evidence="8 9">
    <name type="scientific">Pontibacter mangrovi</name>
    <dbReference type="NCBI Taxonomy" id="2589816"/>
    <lineage>
        <taxon>Bacteria</taxon>
        <taxon>Pseudomonadati</taxon>
        <taxon>Bacteroidota</taxon>
        <taxon>Cytophagia</taxon>
        <taxon>Cytophagales</taxon>
        <taxon>Hymenobacteraceae</taxon>
        <taxon>Pontibacter</taxon>
    </lineage>
</organism>
<evidence type="ECO:0000256" key="2">
    <source>
        <dbReference type="ARBA" id="ARBA00006275"/>
    </source>
</evidence>
<dbReference type="Pfam" id="PF14322">
    <property type="entry name" value="SusD-like_3"/>
    <property type="match status" value="1"/>
</dbReference>
<dbReference type="RefSeq" id="WP_140620910.1">
    <property type="nucleotide sequence ID" value="NZ_VFRQ01000003.1"/>
</dbReference>
<comment type="similarity">
    <text evidence="2">Belongs to the SusD family.</text>
</comment>
<dbReference type="AlphaFoldDB" id="A0A501WH30"/>
<dbReference type="Proteomes" id="UP000316727">
    <property type="component" value="Unassembled WGS sequence"/>
</dbReference>
<name>A0A501WH30_9BACT</name>
<evidence type="ECO:0000313" key="9">
    <source>
        <dbReference type="Proteomes" id="UP000316727"/>
    </source>
</evidence>
<accession>A0A501WH30</accession>
<keyword evidence="9" id="KW-1185">Reference proteome</keyword>
<feature type="domain" description="SusD-like N-terminal" evidence="7">
    <location>
        <begin position="96"/>
        <end position="219"/>
    </location>
</feature>
<evidence type="ECO:0000256" key="1">
    <source>
        <dbReference type="ARBA" id="ARBA00004442"/>
    </source>
</evidence>
<keyword evidence="3" id="KW-0732">Signal</keyword>
<dbReference type="InterPro" id="IPR033985">
    <property type="entry name" value="SusD-like_N"/>
</dbReference>